<sequence length="229" mass="25186">MEKQYVRKMQKIGNGLGLRVPPELCQEAEVGRGDNVSLEFNPGSGGLKLGKVAPTNPGLDDVPQQDETLKTSENKSSENKSNENKSNENKSRVDLAGKEAQGQQDEITKIKFCTSCGSDDIQVTGNQFYCGECDVTYEMTPRGTKVVAANPVQIVDDLENRVEQLENDMDKLNGNSDKDKNSNVWFNVLGLFDVGWADGTEDDEDEDKVPVGAVSDDEDEDEPDGFITW</sequence>
<reference evidence="3" key="1">
    <citation type="journal article" date="2014" name="Front. Microbiol.">
        <title>High frequency of phylogenetically diverse reductive dehalogenase-homologous genes in deep subseafloor sedimentary metagenomes.</title>
        <authorList>
            <person name="Kawai M."/>
            <person name="Futagami T."/>
            <person name="Toyoda A."/>
            <person name="Takaki Y."/>
            <person name="Nishi S."/>
            <person name="Hori S."/>
            <person name="Arai W."/>
            <person name="Tsubouchi T."/>
            <person name="Morono Y."/>
            <person name="Uchiyama I."/>
            <person name="Ito T."/>
            <person name="Fujiyama A."/>
            <person name="Inagaki F."/>
            <person name="Takami H."/>
        </authorList>
    </citation>
    <scope>NUCLEOTIDE SEQUENCE</scope>
    <source>
        <strain evidence="3">Expedition CK06-06</strain>
    </source>
</reference>
<keyword evidence="1" id="KW-0175">Coiled coil</keyword>
<feature type="region of interest" description="Disordered" evidence="2">
    <location>
        <begin position="197"/>
        <end position="229"/>
    </location>
</feature>
<feature type="compositionally biased region" description="Acidic residues" evidence="2">
    <location>
        <begin position="215"/>
        <end position="229"/>
    </location>
</feature>
<gene>
    <name evidence="3" type="ORF">S12H4_00282</name>
</gene>
<feature type="region of interest" description="Disordered" evidence="2">
    <location>
        <begin position="34"/>
        <end position="102"/>
    </location>
</feature>
<dbReference type="Gene3D" id="2.10.260.10">
    <property type="match status" value="1"/>
</dbReference>
<dbReference type="EMBL" id="BARW01000025">
    <property type="protein sequence ID" value="GAI68267.1"/>
    <property type="molecule type" value="Genomic_DNA"/>
</dbReference>
<evidence type="ECO:0008006" key="4">
    <source>
        <dbReference type="Google" id="ProtNLM"/>
    </source>
</evidence>
<name>X1QIF6_9ZZZZ</name>
<feature type="coiled-coil region" evidence="1">
    <location>
        <begin position="155"/>
        <end position="182"/>
    </location>
</feature>
<evidence type="ECO:0000313" key="3">
    <source>
        <dbReference type="EMBL" id="GAI68267.1"/>
    </source>
</evidence>
<proteinExistence type="predicted"/>
<evidence type="ECO:0000256" key="1">
    <source>
        <dbReference type="SAM" id="Coils"/>
    </source>
</evidence>
<feature type="compositionally biased region" description="Basic and acidic residues" evidence="2">
    <location>
        <begin position="67"/>
        <end position="97"/>
    </location>
</feature>
<evidence type="ECO:0000256" key="2">
    <source>
        <dbReference type="SAM" id="MobiDB-lite"/>
    </source>
</evidence>
<comment type="caution">
    <text evidence="3">The sequence shown here is derived from an EMBL/GenBank/DDBJ whole genome shotgun (WGS) entry which is preliminary data.</text>
</comment>
<organism evidence="3">
    <name type="scientific">marine sediment metagenome</name>
    <dbReference type="NCBI Taxonomy" id="412755"/>
    <lineage>
        <taxon>unclassified sequences</taxon>
        <taxon>metagenomes</taxon>
        <taxon>ecological metagenomes</taxon>
    </lineage>
</organism>
<accession>X1QIF6</accession>
<dbReference type="AlphaFoldDB" id="X1QIF6"/>
<protein>
    <recommendedName>
        <fullName evidence="4">SpoVT-AbrB domain-containing protein</fullName>
    </recommendedName>
</protein>